<comment type="caution">
    <text evidence="1">The sequence shown here is derived from an EMBL/GenBank/DDBJ whole genome shotgun (WGS) entry which is preliminary data.</text>
</comment>
<evidence type="ECO:0008006" key="3">
    <source>
        <dbReference type="Google" id="ProtNLM"/>
    </source>
</evidence>
<evidence type="ECO:0000313" key="2">
    <source>
        <dbReference type="Proteomes" id="UP000621500"/>
    </source>
</evidence>
<gene>
    <name evidence="1" type="ORF">Pma05_51420</name>
</gene>
<dbReference type="SUPFAM" id="SSF54593">
    <property type="entry name" value="Glyoxalase/Bleomycin resistance protein/Dihydroxybiphenyl dioxygenase"/>
    <property type="match status" value="1"/>
</dbReference>
<dbReference type="Gene3D" id="3.10.180.10">
    <property type="entry name" value="2,3-Dihydroxybiphenyl 1,2-Dioxygenase, domain 1"/>
    <property type="match status" value="1"/>
</dbReference>
<dbReference type="EMBL" id="BONX01000035">
    <property type="protein sequence ID" value="GIG98569.1"/>
    <property type="molecule type" value="Genomic_DNA"/>
</dbReference>
<proteinExistence type="predicted"/>
<evidence type="ECO:0000313" key="1">
    <source>
        <dbReference type="EMBL" id="GIG98569.1"/>
    </source>
</evidence>
<organism evidence="1 2">
    <name type="scientific">Plantactinospora mayteni</name>
    <dbReference type="NCBI Taxonomy" id="566021"/>
    <lineage>
        <taxon>Bacteria</taxon>
        <taxon>Bacillati</taxon>
        <taxon>Actinomycetota</taxon>
        <taxon>Actinomycetes</taxon>
        <taxon>Micromonosporales</taxon>
        <taxon>Micromonosporaceae</taxon>
        <taxon>Plantactinospora</taxon>
    </lineage>
</organism>
<reference evidence="1 2" key="1">
    <citation type="submission" date="2021-01" db="EMBL/GenBank/DDBJ databases">
        <title>Whole genome shotgun sequence of Plantactinospora mayteni NBRC 109088.</title>
        <authorList>
            <person name="Komaki H."/>
            <person name="Tamura T."/>
        </authorList>
    </citation>
    <scope>NUCLEOTIDE SEQUENCE [LARGE SCALE GENOMIC DNA]</scope>
    <source>
        <strain evidence="1 2">NBRC 109088</strain>
    </source>
</reference>
<accession>A0ABQ4EVD7</accession>
<sequence length="257" mass="28015">MTTTDERIVPDETTVPLLHCVSADETLAFWRALGFEVTWEQRKPYLYLALRCSGFELHYGAAPAGLDPTLENTGGCLVMVGAVAPYHAAFVAAMRKTYGKVLGKGLPRITRYRSGASRFSIVDPSGNSIIFIRRDEPEELEYGGSKRLTGLAKVLDNARILREFKTDDRAAFRALNSGLRRHGETASDLDRALALAALIELSIALDEPDRVPEWGARLREVPLTGPEREQVEGGVADPAVLAGWLPHGTSPDEGEAG</sequence>
<protein>
    <recommendedName>
        <fullName evidence="3">Glyoxalase</fullName>
    </recommendedName>
</protein>
<dbReference type="InterPro" id="IPR029068">
    <property type="entry name" value="Glyas_Bleomycin-R_OHBP_Dase"/>
</dbReference>
<keyword evidence="2" id="KW-1185">Reference proteome</keyword>
<dbReference type="Proteomes" id="UP000621500">
    <property type="component" value="Unassembled WGS sequence"/>
</dbReference>
<name>A0ABQ4EVD7_9ACTN</name>
<dbReference type="RefSeq" id="WP_203859995.1">
    <property type="nucleotide sequence ID" value="NZ_BAAAZQ010000025.1"/>
</dbReference>